<dbReference type="InterPro" id="IPR011850">
    <property type="entry name" value="T2SS_GspF"/>
</dbReference>
<dbReference type="AlphaFoldDB" id="Q1N4H0"/>
<dbReference type="HOGENOM" id="CLU_035032_0_1_6"/>
<protein>
    <submittedName>
        <fullName evidence="10">General secretion pathway protein F</fullName>
    </submittedName>
</protein>
<gene>
    <name evidence="10" type="ORF">RED65_01820</name>
</gene>
<dbReference type="EMBL" id="AAQH01000002">
    <property type="protein sequence ID" value="EAT13458.1"/>
    <property type="molecule type" value="Genomic_DNA"/>
</dbReference>
<keyword evidence="11" id="KW-1185">Reference proteome</keyword>
<dbReference type="OrthoDB" id="9805682at2"/>
<dbReference type="Proteomes" id="UP000004263">
    <property type="component" value="Unassembled WGS sequence"/>
</dbReference>
<dbReference type="NCBIfam" id="TIGR02120">
    <property type="entry name" value="GspF"/>
    <property type="match status" value="1"/>
</dbReference>
<keyword evidence="4" id="KW-0997">Cell inner membrane</keyword>
<comment type="subcellular location">
    <subcellularLocation>
        <location evidence="1">Cell inner membrane</location>
        <topology evidence="1">Multi-pass membrane protein</topology>
    </subcellularLocation>
</comment>
<feature type="domain" description="Type II secretion system protein GspF" evidence="9">
    <location>
        <begin position="273"/>
        <end position="395"/>
    </location>
</feature>
<evidence type="ECO:0000256" key="6">
    <source>
        <dbReference type="ARBA" id="ARBA00022989"/>
    </source>
</evidence>
<keyword evidence="3" id="KW-1003">Cell membrane</keyword>
<sequence>MAAFEYIAIDNKGKQKKGVVEADSPRQVRQQLRDKQWMPISVDVSSKPDKSGTFKGLFKRSISVADLALLTRQLSTLIGAGLPIEEALRATADQTEKRRIKTMIMDVRSKVLEGHSLANALNDFSYAFPQLYRATVAAGEHAGHLDTVLNRLADYMERAQENQQKIKLAAVYPIILCIVAIAIVVGLLTYVVPDIVEVFVKNGQELPVLTRVMISSSDFLQANGIYLFILLVFAIIGGIVAMKKPHIRYRVHGWLLHVPFIGRMIRGFNTSRFISTLAILNSSGVPLVEAMRIASQVVGNEVIKERLKEASQSVTEGGALHTALEKTKVFSPIMLHMVASGETSGELDSMLEKTAKNQENDLQNTVSTLVSMFEPIMLLAMGGIVVLIVIAIMLPIINMNQMIG</sequence>
<feature type="transmembrane region" description="Helical" evidence="8">
    <location>
        <begin position="376"/>
        <end position="397"/>
    </location>
</feature>
<accession>Q1N4H0</accession>
<evidence type="ECO:0000313" key="10">
    <source>
        <dbReference type="EMBL" id="EAT13458.1"/>
    </source>
</evidence>
<dbReference type="InterPro" id="IPR042094">
    <property type="entry name" value="T2SS_GspF_sf"/>
</dbReference>
<feature type="domain" description="Type II secretion system protein GspF" evidence="9">
    <location>
        <begin position="71"/>
        <end position="193"/>
    </location>
</feature>
<reference evidence="10 11" key="1">
    <citation type="submission" date="2006-03" db="EMBL/GenBank/DDBJ databases">
        <authorList>
            <person name="Pinhassi J."/>
            <person name="Pedros-Alio C."/>
            <person name="Ferriera S."/>
            <person name="Johnson J."/>
            <person name="Kravitz S."/>
            <person name="Halpern A."/>
            <person name="Remington K."/>
            <person name="Beeson K."/>
            <person name="Tran B."/>
            <person name="Rogers Y.-H."/>
            <person name="Friedman R."/>
            <person name="Venter J.C."/>
        </authorList>
    </citation>
    <scope>NUCLEOTIDE SEQUENCE [LARGE SCALE GENOMIC DNA]</scope>
    <source>
        <strain evidence="10 11">RED65</strain>
    </source>
</reference>
<dbReference type="STRING" id="207949.RED65_01820"/>
<dbReference type="FunFam" id="1.20.81.30:FF:000001">
    <property type="entry name" value="Type II secretion system protein F"/>
    <property type="match status" value="2"/>
</dbReference>
<comment type="similarity">
    <text evidence="2">Belongs to the GSP F family.</text>
</comment>
<evidence type="ECO:0000256" key="4">
    <source>
        <dbReference type="ARBA" id="ARBA00022519"/>
    </source>
</evidence>
<evidence type="ECO:0000259" key="9">
    <source>
        <dbReference type="Pfam" id="PF00482"/>
    </source>
</evidence>
<comment type="caution">
    <text evidence="10">The sequence shown here is derived from an EMBL/GenBank/DDBJ whole genome shotgun (WGS) entry which is preliminary data.</text>
</comment>
<evidence type="ECO:0000256" key="2">
    <source>
        <dbReference type="ARBA" id="ARBA00005745"/>
    </source>
</evidence>
<keyword evidence="5 8" id="KW-0812">Transmembrane</keyword>
<evidence type="ECO:0000256" key="3">
    <source>
        <dbReference type="ARBA" id="ARBA00022475"/>
    </source>
</evidence>
<keyword evidence="6 8" id="KW-1133">Transmembrane helix</keyword>
<dbReference type="RefSeq" id="WP_007017842.1">
    <property type="nucleotide sequence ID" value="NZ_CH724114.1"/>
</dbReference>
<dbReference type="Pfam" id="PF00482">
    <property type="entry name" value="T2SSF"/>
    <property type="match status" value="2"/>
</dbReference>
<dbReference type="PANTHER" id="PTHR30012">
    <property type="entry name" value="GENERAL SECRETION PATHWAY PROTEIN"/>
    <property type="match status" value="1"/>
</dbReference>
<organism evidence="10 11">
    <name type="scientific">Bermanella marisrubri</name>
    <dbReference type="NCBI Taxonomy" id="207949"/>
    <lineage>
        <taxon>Bacteria</taxon>
        <taxon>Pseudomonadati</taxon>
        <taxon>Pseudomonadota</taxon>
        <taxon>Gammaproteobacteria</taxon>
        <taxon>Oceanospirillales</taxon>
        <taxon>Oceanospirillaceae</taxon>
        <taxon>Bermanella</taxon>
    </lineage>
</organism>
<dbReference type="GO" id="GO:0015628">
    <property type="term" value="P:protein secretion by the type II secretion system"/>
    <property type="evidence" value="ECO:0007669"/>
    <property type="project" value="InterPro"/>
</dbReference>
<evidence type="ECO:0000256" key="7">
    <source>
        <dbReference type="ARBA" id="ARBA00023136"/>
    </source>
</evidence>
<evidence type="ECO:0000256" key="1">
    <source>
        <dbReference type="ARBA" id="ARBA00004429"/>
    </source>
</evidence>
<dbReference type="PANTHER" id="PTHR30012:SF0">
    <property type="entry name" value="TYPE II SECRETION SYSTEM PROTEIN F-RELATED"/>
    <property type="match status" value="1"/>
</dbReference>
<evidence type="ECO:0000313" key="11">
    <source>
        <dbReference type="Proteomes" id="UP000004263"/>
    </source>
</evidence>
<evidence type="ECO:0000256" key="8">
    <source>
        <dbReference type="SAM" id="Phobius"/>
    </source>
</evidence>
<dbReference type="InterPro" id="IPR003004">
    <property type="entry name" value="GspF/PilC"/>
</dbReference>
<dbReference type="GO" id="GO:0005886">
    <property type="term" value="C:plasma membrane"/>
    <property type="evidence" value="ECO:0007669"/>
    <property type="project" value="UniProtKB-SubCell"/>
</dbReference>
<dbReference type="PRINTS" id="PR00812">
    <property type="entry name" value="BCTERIALGSPF"/>
</dbReference>
<evidence type="ECO:0000256" key="5">
    <source>
        <dbReference type="ARBA" id="ARBA00022692"/>
    </source>
</evidence>
<feature type="transmembrane region" description="Helical" evidence="8">
    <location>
        <begin position="168"/>
        <end position="192"/>
    </location>
</feature>
<keyword evidence="7 8" id="KW-0472">Membrane</keyword>
<proteinExistence type="inferred from homology"/>
<name>Q1N4H0_9GAMM</name>
<feature type="transmembrane region" description="Helical" evidence="8">
    <location>
        <begin position="225"/>
        <end position="242"/>
    </location>
</feature>
<dbReference type="GO" id="GO:0015627">
    <property type="term" value="C:type II protein secretion system complex"/>
    <property type="evidence" value="ECO:0007669"/>
    <property type="project" value="InterPro"/>
</dbReference>
<dbReference type="Gene3D" id="1.20.81.30">
    <property type="entry name" value="Type II secretion system (T2SS), domain F"/>
    <property type="match status" value="2"/>
</dbReference>
<dbReference type="InterPro" id="IPR018076">
    <property type="entry name" value="T2SS_GspF_dom"/>
</dbReference>